<evidence type="ECO:0000256" key="3">
    <source>
        <dbReference type="ARBA" id="ARBA00006613"/>
    </source>
</evidence>
<evidence type="ECO:0000256" key="8">
    <source>
        <dbReference type="ARBA" id="ARBA00023329"/>
    </source>
</evidence>
<evidence type="ECO:0000259" key="11">
    <source>
        <dbReference type="PROSITE" id="PS50180"/>
    </source>
</evidence>
<keyword evidence="8 10" id="KW-0968">Cytoplasmic vesicle</keyword>
<dbReference type="SMART" id="SM00809">
    <property type="entry name" value="Alpha_adaptinC2"/>
    <property type="match status" value="1"/>
</dbReference>
<dbReference type="Pfam" id="PF02883">
    <property type="entry name" value="Alpha_adaptinC2"/>
    <property type="match status" value="1"/>
</dbReference>
<dbReference type="InterPro" id="IPR016024">
    <property type="entry name" value="ARM-type_fold"/>
</dbReference>
<dbReference type="GO" id="GO:0035615">
    <property type="term" value="F:clathrin adaptor activity"/>
    <property type="evidence" value="ECO:0000318"/>
    <property type="project" value="GO_Central"/>
</dbReference>
<dbReference type="InterPro" id="IPR011989">
    <property type="entry name" value="ARM-like"/>
</dbReference>
<dbReference type="InterPro" id="IPR002553">
    <property type="entry name" value="Clathrin/coatomer_adapt-like_N"/>
</dbReference>
<keyword evidence="5 10" id="KW-0653">Protein transport</keyword>
<evidence type="ECO:0000313" key="12">
    <source>
        <dbReference type="EMBL" id="GAQ82849.1"/>
    </source>
</evidence>
<dbReference type="PROSITE" id="PS50180">
    <property type="entry name" value="GAE"/>
    <property type="match status" value="1"/>
</dbReference>
<dbReference type="GO" id="GO:0030121">
    <property type="term" value="C:AP-1 adaptor complex"/>
    <property type="evidence" value="ECO:0000318"/>
    <property type="project" value="GO_Central"/>
</dbReference>
<dbReference type="Gene3D" id="1.25.10.10">
    <property type="entry name" value="Leucine-rich Repeat Variant"/>
    <property type="match status" value="1"/>
</dbReference>
<evidence type="ECO:0000256" key="6">
    <source>
        <dbReference type="ARBA" id="ARBA00023034"/>
    </source>
</evidence>
<dbReference type="PANTHER" id="PTHR22780">
    <property type="entry name" value="ADAPTIN, ALPHA/GAMMA/EPSILON"/>
    <property type="match status" value="1"/>
</dbReference>
<dbReference type="Pfam" id="PF01602">
    <property type="entry name" value="Adaptin_N"/>
    <property type="match status" value="1"/>
</dbReference>
<feature type="domain" description="GAE" evidence="11">
    <location>
        <begin position="730"/>
        <end position="847"/>
    </location>
</feature>
<dbReference type="Proteomes" id="UP000054558">
    <property type="component" value="Unassembled WGS sequence"/>
</dbReference>
<sequence>MGTRLRDMIRAVRACKTAAEERAVIAKECAALRNAFKDEEGDTRHRNVAKLMFIHMLGYPTHFGQMECLKLIAAPSFPEKRIGYLGLMILLDERQEVLMLVTNSIKNDLNHANQFIVGLALCALGNICSAEMARDLAPEVEKLLSSSNSYIKKKAALCSIRIIRKVPELIEYVLGPATGLLNDKHHGVLIAGVSLATELAQTNAEALEHFRKQTPTLVRILKNLVISGYAPEYDVGGITDPFLQVRVLRLLRLVGKGDTEASDIMSDILAQVATNTESAKNSGNAILYECVMTIMGVESIGGLRVLAINILGRFLANRDNNIRYVALNTLVNVVAVDTQAVQRHRATIVECVKDSDVSIRRRALELVYALVNENNIKTLTKELLDYLKVADPEFKPDLTAKICSLVHKYAPTKLWHIDTMIRVMSEAGSFVKDDWVRVLIVLISNAPELQGYTVRSFYRAFQDTKDQESLTVTAVWCLGEYGEMLMNHANELEGEEPLTVTEQDVVDVLESVLKDSRSNPVVRGFALTSLLKLTSRYSTASERIKALIGSYRGSLVVELQQRAIEYGKILDKHANIKPQLLERMPAVDEAHLKRRTAADETLVTADKETKSPKAVANGNKPVAAAANLMDLLDLSVDDTPAPPPAAAASALADLLGSPPRSTPAPQPAGANMLLDLLAPSTAPQATTPPAQVQDPLAALMGGPAAPAPQPPAAMDPFGDLLGGAAPTAGPTFPSIVAFEKDGLRVHFDFSKPAANSQQTTIKATYTNSGPSPFTDFVFQAAVPKFMTLSLEPASGSVVPAGQAGSVTQTINVTNSLQGQKNLVMRLRISYKVNGSEVLEQGQVSNFPAQL</sequence>
<evidence type="ECO:0000313" key="13">
    <source>
        <dbReference type="Proteomes" id="UP000054558"/>
    </source>
</evidence>
<dbReference type="InterPro" id="IPR017107">
    <property type="entry name" value="AP1_complex_gsu"/>
</dbReference>
<dbReference type="Gene3D" id="2.60.40.1230">
    <property type="match status" value="1"/>
</dbReference>
<dbReference type="SUPFAM" id="SSF49348">
    <property type="entry name" value="Clathrin adaptor appendage domain"/>
    <property type="match status" value="1"/>
</dbReference>
<dbReference type="InterPro" id="IPR013041">
    <property type="entry name" value="Clathrin_app_Ig-like_sf"/>
</dbReference>
<dbReference type="InterPro" id="IPR008153">
    <property type="entry name" value="GAE_dom"/>
</dbReference>
<evidence type="ECO:0000256" key="10">
    <source>
        <dbReference type="PIRNR" id="PIRNR037094"/>
    </source>
</evidence>
<dbReference type="STRING" id="105231.A0A1Y1I093"/>
<comment type="similarity">
    <text evidence="3 10">Belongs to the adaptor complexes large subunit family.</text>
</comment>
<evidence type="ECO:0000256" key="1">
    <source>
        <dbReference type="ARBA" id="ARBA00004145"/>
    </source>
</evidence>
<protein>
    <recommendedName>
        <fullName evidence="10">AP-1 complex subunit gamma</fullName>
    </recommendedName>
</protein>
<keyword evidence="4 10" id="KW-0813">Transport</keyword>
<dbReference type="OMA" id="AICAMRI"/>
<comment type="function">
    <text evidence="9">Subunit of clathrin-associated adaptor protein complex 1 that plays a role in protein sorting at the trans-Golgi network and early endosomes (TGN/EE). The AP complexes mediate both the recruitment of clathrin to membranes and the recognition of sorting signals within the cytosolic tails of transmembrane cargo molecules.</text>
</comment>
<dbReference type="GO" id="GO:0006886">
    <property type="term" value="P:intracellular protein transport"/>
    <property type="evidence" value="ECO:0007669"/>
    <property type="project" value="UniProtKB-UniRule"/>
</dbReference>
<dbReference type="SUPFAM" id="SSF48371">
    <property type="entry name" value="ARM repeat"/>
    <property type="match status" value="1"/>
</dbReference>
<comment type="subcellular location">
    <subcellularLocation>
        <location evidence="1">Cytoplasmic vesicle</location>
        <location evidence="1">Clathrin-coated vesicle membrane</location>
        <topology evidence="1">Peripheral membrane protein</topology>
        <orientation evidence="1">Cytoplasmic side</orientation>
    </subcellularLocation>
    <subcellularLocation>
        <location evidence="2">Golgi apparatus</location>
    </subcellularLocation>
</comment>
<gene>
    <name evidence="12" type="ORF">KFL_001260190</name>
</gene>
<dbReference type="AlphaFoldDB" id="A0A1Y1I093"/>
<dbReference type="FunFam" id="2.60.40.1230:FF:000008">
    <property type="entry name" value="AP-1 complex subunit gamma"/>
    <property type="match status" value="1"/>
</dbReference>
<accession>A0A1Y1I093</accession>
<organism evidence="12 13">
    <name type="scientific">Klebsormidium nitens</name>
    <name type="common">Green alga</name>
    <name type="synonym">Ulothrix nitens</name>
    <dbReference type="NCBI Taxonomy" id="105231"/>
    <lineage>
        <taxon>Eukaryota</taxon>
        <taxon>Viridiplantae</taxon>
        <taxon>Streptophyta</taxon>
        <taxon>Klebsormidiophyceae</taxon>
        <taxon>Klebsormidiales</taxon>
        <taxon>Klebsormidiaceae</taxon>
        <taxon>Klebsormidium</taxon>
    </lineage>
</organism>
<proteinExistence type="inferred from homology"/>
<name>A0A1Y1I093_KLENI</name>
<evidence type="ECO:0000256" key="2">
    <source>
        <dbReference type="ARBA" id="ARBA00004555"/>
    </source>
</evidence>
<reference evidence="12 13" key="1">
    <citation type="journal article" date="2014" name="Nat. Commun.">
        <title>Klebsormidium flaccidum genome reveals primary factors for plant terrestrial adaptation.</title>
        <authorList>
            <person name="Hori K."/>
            <person name="Maruyama F."/>
            <person name="Fujisawa T."/>
            <person name="Togashi T."/>
            <person name="Yamamoto N."/>
            <person name="Seo M."/>
            <person name="Sato S."/>
            <person name="Yamada T."/>
            <person name="Mori H."/>
            <person name="Tajima N."/>
            <person name="Moriyama T."/>
            <person name="Ikeuchi M."/>
            <person name="Watanabe M."/>
            <person name="Wada H."/>
            <person name="Kobayashi K."/>
            <person name="Saito M."/>
            <person name="Masuda T."/>
            <person name="Sasaki-Sekimoto Y."/>
            <person name="Mashiguchi K."/>
            <person name="Awai K."/>
            <person name="Shimojima M."/>
            <person name="Masuda S."/>
            <person name="Iwai M."/>
            <person name="Nobusawa T."/>
            <person name="Narise T."/>
            <person name="Kondo S."/>
            <person name="Saito H."/>
            <person name="Sato R."/>
            <person name="Murakawa M."/>
            <person name="Ihara Y."/>
            <person name="Oshima-Yamada Y."/>
            <person name="Ohtaka K."/>
            <person name="Satoh M."/>
            <person name="Sonobe K."/>
            <person name="Ishii M."/>
            <person name="Ohtani R."/>
            <person name="Kanamori-Sato M."/>
            <person name="Honoki R."/>
            <person name="Miyazaki D."/>
            <person name="Mochizuki H."/>
            <person name="Umetsu J."/>
            <person name="Higashi K."/>
            <person name="Shibata D."/>
            <person name="Kamiya Y."/>
            <person name="Sato N."/>
            <person name="Nakamura Y."/>
            <person name="Tabata S."/>
            <person name="Ida S."/>
            <person name="Kurokawa K."/>
            <person name="Ohta H."/>
        </authorList>
    </citation>
    <scope>NUCLEOTIDE SEQUENCE [LARGE SCALE GENOMIC DNA]</scope>
    <source>
        <strain evidence="12 13">NIES-2285</strain>
    </source>
</reference>
<keyword evidence="7 10" id="KW-0472">Membrane</keyword>
<keyword evidence="13" id="KW-1185">Reference proteome</keyword>
<keyword evidence="6 10" id="KW-0333">Golgi apparatus</keyword>
<dbReference type="InterPro" id="IPR050840">
    <property type="entry name" value="Adaptor_Complx_Large_Subunit"/>
</dbReference>
<dbReference type="EMBL" id="DF237075">
    <property type="protein sequence ID" value="GAQ82849.1"/>
    <property type="molecule type" value="Genomic_DNA"/>
</dbReference>
<dbReference type="InterPro" id="IPR008152">
    <property type="entry name" value="Clathrin_a/b/g-adaptin_app_Ig"/>
</dbReference>
<dbReference type="FunFam" id="1.25.10.10:FF:000030">
    <property type="entry name" value="AP-1 complex subunit gamma"/>
    <property type="match status" value="1"/>
</dbReference>
<dbReference type="GO" id="GO:0006896">
    <property type="term" value="P:Golgi to vacuole transport"/>
    <property type="evidence" value="ECO:0000318"/>
    <property type="project" value="GO_Central"/>
</dbReference>
<evidence type="ECO:0000256" key="4">
    <source>
        <dbReference type="ARBA" id="ARBA00022448"/>
    </source>
</evidence>
<evidence type="ECO:0000256" key="5">
    <source>
        <dbReference type="ARBA" id="ARBA00022927"/>
    </source>
</evidence>
<dbReference type="OrthoDB" id="28053at2759"/>
<dbReference type="PIRSF" id="PIRSF037094">
    <property type="entry name" value="AP1_complex_gamma"/>
    <property type="match status" value="1"/>
</dbReference>
<evidence type="ECO:0000256" key="9">
    <source>
        <dbReference type="ARBA" id="ARBA00053634"/>
    </source>
</evidence>
<evidence type="ECO:0000256" key="7">
    <source>
        <dbReference type="ARBA" id="ARBA00023136"/>
    </source>
</evidence>